<feature type="compositionally biased region" description="Basic and acidic residues" evidence="11">
    <location>
        <begin position="1910"/>
        <end position="1919"/>
    </location>
</feature>
<dbReference type="GO" id="GO:0005524">
    <property type="term" value="F:ATP binding"/>
    <property type="evidence" value="ECO:0007669"/>
    <property type="project" value="UniProtKB-UniRule"/>
</dbReference>
<evidence type="ECO:0000256" key="2">
    <source>
        <dbReference type="ARBA" id="ARBA00022527"/>
    </source>
</evidence>
<feature type="compositionally biased region" description="Polar residues" evidence="11">
    <location>
        <begin position="1612"/>
        <end position="1623"/>
    </location>
</feature>
<organism evidence="13 14">
    <name type="scientific">Volvox reticuliferus</name>
    <dbReference type="NCBI Taxonomy" id="1737510"/>
    <lineage>
        <taxon>Eukaryota</taxon>
        <taxon>Viridiplantae</taxon>
        <taxon>Chlorophyta</taxon>
        <taxon>core chlorophytes</taxon>
        <taxon>Chlorophyceae</taxon>
        <taxon>CS clade</taxon>
        <taxon>Chlamydomonadales</taxon>
        <taxon>Volvocaceae</taxon>
        <taxon>Volvox</taxon>
    </lineage>
</organism>
<dbReference type="SMART" id="SM00220">
    <property type="entry name" value="S_TKc"/>
    <property type="match status" value="1"/>
</dbReference>
<proteinExistence type="predicted"/>
<feature type="region of interest" description="Disordered" evidence="11">
    <location>
        <begin position="1590"/>
        <end position="1649"/>
    </location>
</feature>
<keyword evidence="6 9" id="KW-0067">ATP-binding</keyword>
<feature type="binding site" evidence="9">
    <location>
        <position position="704"/>
    </location>
    <ligand>
        <name>ATP</name>
        <dbReference type="ChEBI" id="CHEBI:30616"/>
    </ligand>
</feature>
<dbReference type="PROSITE" id="PS00107">
    <property type="entry name" value="PROTEIN_KINASE_ATP"/>
    <property type="match status" value="1"/>
</dbReference>
<dbReference type="EMBL" id="BNCQ01000014">
    <property type="protein sequence ID" value="GIM03766.1"/>
    <property type="molecule type" value="Genomic_DNA"/>
</dbReference>
<dbReference type="InterPro" id="IPR008271">
    <property type="entry name" value="Ser/Thr_kinase_AS"/>
</dbReference>
<evidence type="ECO:0000256" key="4">
    <source>
        <dbReference type="ARBA" id="ARBA00022741"/>
    </source>
</evidence>
<evidence type="ECO:0000256" key="8">
    <source>
        <dbReference type="ARBA" id="ARBA00048679"/>
    </source>
</evidence>
<feature type="compositionally biased region" description="Polar residues" evidence="11">
    <location>
        <begin position="2849"/>
        <end position="2858"/>
    </location>
</feature>
<feature type="domain" description="Protein kinase" evidence="12">
    <location>
        <begin position="675"/>
        <end position="982"/>
    </location>
</feature>
<feature type="region of interest" description="Disordered" evidence="11">
    <location>
        <begin position="2268"/>
        <end position="2318"/>
    </location>
</feature>
<dbReference type="InterPro" id="IPR051131">
    <property type="entry name" value="NEK_Ser/Thr_kinase_NIMA"/>
</dbReference>
<feature type="compositionally biased region" description="Low complexity" evidence="11">
    <location>
        <begin position="1483"/>
        <end position="1508"/>
    </location>
</feature>
<feature type="region of interest" description="Disordered" evidence="11">
    <location>
        <begin position="271"/>
        <end position="337"/>
    </location>
</feature>
<feature type="region of interest" description="Disordered" evidence="11">
    <location>
        <begin position="1870"/>
        <end position="1970"/>
    </location>
</feature>
<evidence type="ECO:0000256" key="5">
    <source>
        <dbReference type="ARBA" id="ARBA00022777"/>
    </source>
</evidence>
<evidence type="ECO:0000256" key="6">
    <source>
        <dbReference type="ARBA" id="ARBA00022840"/>
    </source>
</evidence>
<comment type="catalytic activity">
    <reaction evidence="8">
        <text>L-seryl-[protein] + ATP = O-phospho-L-seryl-[protein] + ADP + H(+)</text>
        <dbReference type="Rhea" id="RHEA:17989"/>
        <dbReference type="Rhea" id="RHEA-COMP:9863"/>
        <dbReference type="Rhea" id="RHEA-COMP:11604"/>
        <dbReference type="ChEBI" id="CHEBI:15378"/>
        <dbReference type="ChEBI" id="CHEBI:29999"/>
        <dbReference type="ChEBI" id="CHEBI:30616"/>
        <dbReference type="ChEBI" id="CHEBI:83421"/>
        <dbReference type="ChEBI" id="CHEBI:456216"/>
        <dbReference type="EC" id="2.7.11.1"/>
    </reaction>
</comment>
<accession>A0A8J4LMQ3</accession>
<feature type="compositionally biased region" description="Polar residues" evidence="11">
    <location>
        <begin position="2464"/>
        <end position="2477"/>
    </location>
</feature>
<feature type="region of interest" description="Disordered" evidence="11">
    <location>
        <begin position="2385"/>
        <end position="2437"/>
    </location>
</feature>
<feature type="region of interest" description="Disordered" evidence="11">
    <location>
        <begin position="1737"/>
        <end position="1852"/>
    </location>
</feature>
<feature type="region of interest" description="Disordered" evidence="11">
    <location>
        <begin position="1002"/>
        <end position="1037"/>
    </location>
</feature>
<dbReference type="PROSITE" id="PS50011">
    <property type="entry name" value="PROTEIN_KINASE_DOM"/>
    <property type="match status" value="1"/>
</dbReference>
<feature type="region of interest" description="Disordered" evidence="11">
    <location>
        <begin position="2221"/>
        <end position="2253"/>
    </location>
</feature>
<keyword evidence="3" id="KW-0808">Transferase</keyword>
<feature type="region of interest" description="Disordered" evidence="11">
    <location>
        <begin position="397"/>
        <end position="438"/>
    </location>
</feature>
<feature type="compositionally biased region" description="Gly residues" evidence="11">
    <location>
        <begin position="296"/>
        <end position="305"/>
    </location>
</feature>
<reference evidence="13" key="1">
    <citation type="journal article" date="2021" name="Proc. Natl. Acad. Sci. U.S.A.">
        <title>Three genomes in the algal genus Volvox reveal the fate of a haploid sex-determining region after a transition to homothallism.</title>
        <authorList>
            <person name="Yamamoto K."/>
            <person name="Hamaji T."/>
            <person name="Kawai-Toyooka H."/>
            <person name="Matsuzaki R."/>
            <person name="Takahashi F."/>
            <person name="Nishimura Y."/>
            <person name="Kawachi M."/>
            <person name="Noguchi H."/>
            <person name="Minakuchi Y."/>
            <person name="Umen J.G."/>
            <person name="Toyoda A."/>
            <person name="Nozaki H."/>
        </authorList>
    </citation>
    <scope>NUCLEOTIDE SEQUENCE</scope>
    <source>
        <strain evidence="13">NIES-3785</strain>
    </source>
</reference>
<feature type="region of interest" description="Disordered" evidence="11">
    <location>
        <begin position="2451"/>
        <end position="2490"/>
    </location>
</feature>
<keyword evidence="2" id="KW-0723">Serine/threonine-protein kinase</keyword>
<feature type="compositionally biased region" description="Low complexity" evidence="11">
    <location>
        <begin position="1923"/>
        <end position="1938"/>
    </location>
</feature>
<gene>
    <name evidence="13" type="ORF">Vretimale_8434</name>
</gene>
<protein>
    <recommendedName>
        <fullName evidence="1">non-specific serine/threonine protein kinase</fullName>
        <ecNumber evidence="1">2.7.11.1</ecNumber>
    </recommendedName>
</protein>
<dbReference type="PROSITE" id="PS00108">
    <property type="entry name" value="PROTEIN_KINASE_ST"/>
    <property type="match status" value="1"/>
</dbReference>
<feature type="region of interest" description="Disordered" evidence="11">
    <location>
        <begin position="191"/>
        <end position="214"/>
    </location>
</feature>
<feature type="compositionally biased region" description="Low complexity" evidence="11">
    <location>
        <begin position="2024"/>
        <end position="2046"/>
    </location>
</feature>
<evidence type="ECO:0000256" key="1">
    <source>
        <dbReference type="ARBA" id="ARBA00012513"/>
    </source>
</evidence>
<feature type="compositionally biased region" description="Low complexity" evidence="11">
    <location>
        <begin position="1949"/>
        <end position="1964"/>
    </location>
</feature>
<evidence type="ECO:0000313" key="13">
    <source>
        <dbReference type="EMBL" id="GIM03766.1"/>
    </source>
</evidence>
<name>A0A8J4LMQ3_9CHLO</name>
<dbReference type="Pfam" id="PF00069">
    <property type="entry name" value="Pkinase"/>
    <property type="match status" value="2"/>
</dbReference>
<dbReference type="GO" id="GO:0004674">
    <property type="term" value="F:protein serine/threonine kinase activity"/>
    <property type="evidence" value="ECO:0007669"/>
    <property type="project" value="UniProtKB-KW"/>
</dbReference>
<evidence type="ECO:0000256" key="10">
    <source>
        <dbReference type="SAM" id="Coils"/>
    </source>
</evidence>
<comment type="caution">
    <text evidence="13">The sequence shown here is derived from an EMBL/GenBank/DDBJ whole genome shotgun (WGS) entry which is preliminary data.</text>
</comment>
<dbReference type="Proteomes" id="UP000722791">
    <property type="component" value="Unassembled WGS sequence"/>
</dbReference>
<evidence type="ECO:0000256" key="11">
    <source>
        <dbReference type="SAM" id="MobiDB-lite"/>
    </source>
</evidence>
<feature type="compositionally biased region" description="Polar residues" evidence="11">
    <location>
        <begin position="278"/>
        <end position="292"/>
    </location>
</feature>
<feature type="compositionally biased region" description="Polar residues" evidence="11">
    <location>
        <begin position="2670"/>
        <end position="2683"/>
    </location>
</feature>
<evidence type="ECO:0000313" key="14">
    <source>
        <dbReference type="Proteomes" id="UP000722791"/>
    </source>
</evidence>
<evidence type="ECO:0000256" key="3">
    <source>
        <dbReference type="ARBA" id="ARBA00022679"/>
    </source>
</evidence>
<feature type="compositionally biased region" description="Basic and acidic residues" evidence="11">
    <location>
        <begin position="1824"/>
        <end position="1843"/>
    </location>
</feature>
<keyword evidence="10" id="KW-0175">Coiled coil</keyword>
<sequence length="2858" mass="291702">MAEREAAAAAAAAAATAAAAVTTAPNGAGVAGVAITDPANLASATHGSGRMDRPCSAPEWRHTRFLEGGDTKDNETDGWAAAPVHMSAAMATSAAVGEGLEGVPTIRALPPDLNNCSGAGRGCSSNGTGCGAASAATAAAPQHLIGSVGVGGGFNAMVGGGRVVVGRTTGRPPHLRAASLTSFLGAQGHQSMSPAAAMSAGAPRGSPPAALTASTAWPSPTAAVGASGQAEPPPQVAVQPQVPFGPCHYSHHQPLALCAVGTSVRTSVSQEAPARATLANQETSGKTVTEHNGTGAEAGGEGGSGVAVMESRHVTGWASSPQAPASRKPALPPEARASSAAAARAAAAAAAAAGAGSAVADTGTAVDGTVVPAWRRPTSLRPARTSHPRDLLQQVRRAASVDGSGSSSPIPHDEAPSPAGLHRRARVSSAGAGATEHHVVEETARAAAMVKKKSSALAASGAAGSAIKVGSSSGSAAAKTVGGRKGFSKAAAAAAGGSGGGKAAKAVKRGSSGTKAKAARAQALTSAEGPAGGAGAISKSGAAGTVGTAAGAGGSAENGRPAGLGVAGGLLLRRVAPDLSVIPEETGSASGSMGAPEAGSGQMAQQIEPQSVDAQEAVDSSKAATFSILLASSGMPAGAGALLSGSVPETPAFTEIPRKEKARRGVPRELDAELFQLGRILGSGSFATVYLARQVDTGAKVVVKRLDRRPGGRAAQSEAENEVAILTRAGSHPNLVEFRGWYRDPKDGVMCLVMGYCAGGTLAQLIKNPPACEAGRGPGGGSDAAGAFGTIVSAGGAGGSAALGGTLEADALAAAALQRASYFPEDVVMLWFVQLLLALHHLHGRKIMHRDLKPDNIFLASNRRVIKLGDLGVAKQLEGTFELAITCLGTPYYMSPECLASRPYTYASDIWSLGCVLYEMAARRTAFEALGLPQLMFKILRVAYDPLPPQFSRPFQQLVNSMLRADPDDRPTTLDLLSHPFVRRHLKRLLDISARKVISSGPADRVSAMPPKVKPSEARSAVKKLERASGGGKKRRGMNAAAAAVDDLAAGVGLRPFSTGGAGGGGAGARLNSPSAYGVAVGPGPAAGCSGAGGGGARVKNVLQWDSGARYEARRQQQVEMRFRAREFEQRITREQVRQQRRERDPAVRARAAELEAVRQELLARRERKQAQVAEQEILEERLSEPHLDLGDELAAFRTRDKLRRTRLGPASPGAESPGFNCDEGEWADEHYLQDGDDVDVDIPEEYDFACIEGEDEVRYEDGLHYASGRSAVAGAGGDGGDPSAAGDAIAPGSDGAAGRIAATPSGCVPEGDAAGGRVRRTAEAIVPVVGLGAEVPLISDIGQELMDQALLDSLAEEERQRASALLNGSVEWHEALPSLAGRELYATTSSSARATSMSRTVSSASARAAYVGKGASGGASMVVTTPGDPTMEVTTPMSIARLSPHTVISEMASDPAIPSSDADAFNVEQPSVNNGDAAGGMQQLAEQQQWQMHRQAAARQQKQQQDQVSENDQGPYHHQQLLRLPGTLRKQHRQSRQFLVLEATRTAGSKGEGACTDDEVLEHLDATDAASAQTSDTAQGGALAVGTAEGIDDGVSGNSGDDVAGPEASASLANSNGTIVNNSAPSAVGGTSGGGVKGSGSRPDSAPGLERSVTVAAVLPPRLPQCAAAHLSPLPLELISQEPSDIEPFPVAARLLIAGDAGVARSGATAAPRQLAAKDDRAGHNCSVLDRVASYPSSGAISEHDAGDDCEDSSEEEIEEEDEEEDEEEEEEEDEEEEEAESEEEGSELEGSSEDEEEESEEDEEEEEEEGLAEEGEDMATAVEEKVLREEAGKGGEVEESGHCVAPEGDTDLAAATASRRSLVLILQTGDASQRSEVAIKAESPDEYANDGGGAAANESRLRVSMRLELNKALDSRPQDAPPSSRRGSASLRLSLGNSTAMERRARQQQLQQRSRSARSGRGPTPDQQMLARSFHDLERELRAVWDEKDEGAMRRVVDRIWSLTLMQQGGEPERDEDDGDDGASAGRAASSASQVPPLLSASAPPVQPPVAPSCCSSSLRTDTRTSSSLSFGAQVEGGMSVAASLTRPPPPPFGSLAAERAAEEADRYLPSHQGNGEGEDENRFVEADADVPFATEPGEALECPVLDASQLLQPPWDLDAPLRFSSPPMSPSQAASALLAPLAPPLSLSPPGGAEYGSPERLHHLRQSSLACIRSPLERNPPAEEVDSGAQVATVSTLQTRRRLGPQDPLMTMSVIAPGGGGLRSLAPLWTSRPGSGSTAAGGGAEAASDAEDASISPPRLQPPQPPPLYPPQPVGPTGALVYNAGARVNLAPLRLDVWPRASSAGGLAASVSAPSALTLGMLQLTPPPPPLPPSMAELTAPEGRQASYTGASGPRVMSPQRPSSQDGTLLLPPVNPLSLHRRRQGPSRCGSGGGVLSVAVDSGVASDDLATSTAPGHFHYQGNSGNSHHSLSPNHQPPFPMPDPYDQMLLNSATLQGVSSSAAPHLRSLSHRIFHVSPSQMGGAGVYGPSSGGGDGGGGGSLLTVQSGFQGSINGCRHHSFTGTCVGGSGFGSAAGQWGHGGAGDASEVDAEPVSDPGVVGRLSATNRTASNSPLLPPLQVTAPASGLPKASGTITAAQAAAAAVSTSSTAASIGSPLITGRWHPGCNSQPSSARVSRTPSYNNGANGSASAYGGVGSLGDDGCGDGSEDMWGGVDLEETTQAGCSGPLYARLDDRAAAMPSHANSCPPLPPLHPNLGQGQGQALAAAIGSVGGGVRPVSPAPPRMTAAAPLGQRNGQAAVAPAISSDLGGLMADVRRWKMDRSRHRAGLTAGRLPAAAGPGVLPQQHNLGRNPS</sequence>
<dbReference type="PANTHER" id="PTHR44899">
    <property type="entry name" value="CAMK FAMILY PROTEIN KINASE"/>
    <property type="match status" value="1"/>
</dbReference>
<comment type="catalytic activity">
    <reaction evidence="7">
        <text>L-threonyl-[protein] + ATP = O-phospho-L-threonyl-[protein] + ADP + H(+)</text>
        <dbReference type="Rhea" id="RHEA:46608"/>
        <dbReference type="Rhea" id="RHEA-COMP:11060"/>
        <dbReference type="Rhea" id="RHEA-COMP:11605"/>
        <dbReference type="ChEBI" id="CHEBI:15378"/>
        <dbReference type="ChEBI" id="CHEBI:30013"/>
        <dbReference type="ChEBI" id="CHEBI:30616"/>
        <dbReference type="ChEBI" id="CHEBI:61977"/>
        <dbReference type="ChEBI" id="CHEBI:456216"/>
        <dbReference type="EC" id="2.7.11.1"/>
    </reaction>
</comment>
<evidence type="ECO:0000259" key="12">
    <source>
        <dbReference type="PROSITE" id="PS50011"/>
    </source>
</evidence>
<feature type="compositionally biased region" description="Acidic residues" evidence="11">
    <location>
        <begin position="1749"/>
        <end position="1819"/>
    </location>
</feature>
<feature type="region of interest" description="Disordered" evidence="11">
    <location>
        <begin position="1476"/>
        <end position="1515"/>
    </location>
</feature>
<feature type="compositionally biased region" description="Low complexity" evidence="11">
    <location>
        <begin position="2054"/>
        <end position="2072"/>
    </location>
</feature>
<feature type="compositionally biased region" description="Pro residues" evidence="11">
    <location>
        <begin position="2302"/>
        <end position="2317"/>
    </location>
</feature>
<feature type="region of interest" description="Disordered" evidence="11">
    <location>
        <begin position="2008"/>
        <end position="2074"/>
    </location>
</feature>
<evidence type="ECO:0000256" key="7">
    <source>
        <dbReference type="ARBA" id="ARBA00047899"/>
    </source>
</evidence>
<evidence type="ECO:0000256" key="9">
    <source>
        <dbReference type="PROSITE-ProRule" id="PRU10141"/>
    </source>
</evidence>
<dbReference type="PANTHER" id="PTHR44899:SF3">
    <property type="entry name" value="SERINE_THREONINE-PROTEIN KINASE NEK1"/>
    <property type="match status" value="1"/>
</dbReference>
<dbReference type="InterPro" id="IPR011009">
    <property type="entry name" value="Kinase-like_dom_sf"/>
</dbReference>
<feature type="region of interest" description="Disordered" evidence="11">
    <location>
        <begin position="2834"/>
        <end position="2858"/>
    </location>
</feature>
<feature type="region of interest" description="Disordered" evidence="11">
    <location>
        <begin position="2665"/>
        <end position="2686"/>
    </location>
</feature>
<dbReference type="Gene3D" id="1.10.510.10">
    <property type="entry name" value="Transferase(Phosphotransferase) domain 1"/>
    <property type="match status" value="2"/>
</dbReference>
<keyword evidence="5" id="KW-0418">Kinase</keyword>
<dbReference type="InterPro" id="IPR017441">
    <property type="entry name" value="Protein_kinase_ATP_BS"/>
</dbReference>
<dbReference type="InterPro" id="IPR000719">
    <property type="entry name" value="Prot_kinase_dom"/>
</dbReference>
<feature type="coiled-coil region" evidence="10">
    <location>
        <begin position="1152"/>
        <end position="1179"/>
    </location>
</feature>
<feature type="region of interest" description="Disordered" evidence="11">
    <location>
        <begin position="492"/>
        <end position="534"/>
    </location>
</feature>
<feature type="compositionally biased region" description="Low complexity" evidence="11">
    <location>
        <begin position="1594"/>
        <end position="1604"/>
    </location>
</feature>
<keyword evidence="4 9" id="KW-0547">Nucleotide-binding</keyword>
<dbReference type="SUPFAM" id="SSF56112">
    <property type="entry name" value="Protein kinase-like (PK-like)"/>
    <property type="match status" value="1"/>
</dbReference>
<dbReference type="EC" id="2.7.11.1" evidence="1"/>